<reference evidence="1 3" key="1">
    <citation type="submission" date="2013-02" db="EMBL/GenBank/DDBJ databases">
        <title>The Genome Sequence of Enterococcus gilvus ATCC BAA-350.</title>
        <authorList>
            <consortium name="The Broad Institute Genome Sequencing Platform"/>
            <consortium name="The Broad Institute Genome Sequencing Center for Infectious Disease"/>
            <person name="Earl A.M."/>
            <person name="Gilmore M.S."/>
            <person name="Lebreton F."/>
            <person name="Walker B."/>
            <person name="Young S.K."/>
            <person name="Zeng Q."/>
            <person name="Gargeya S."/>
            <person name="Fitzgerald M."/>
            <person name="Haas B."/>
            <person name="Abouelleil A."/>
            <person name="Alvarado L."/>
            <person name="Arachchi H.M."/>
            <person name="Berlin A.M."/>
            <person name="Chapman S.B."/>
            <person name="Dewar J."/>
            <person name="Goldberg J."/>
            <person name="Griggs A."/>
            <person name="Gujja S."/>
            <person name="Hansen M."/>
            <person name="Howarth C."/>
            <person name="Imamovic A."/>
            <person name="Larimer J."/>
            <person name="McCowan C."/>
            <person name="Murphy C."/>
            <person name="Neiman D."/>
            <person name="Pearson M."/>
            <person name="Priest M."/>
            <person name="Roberts A."/>
            <person name="Saif S."/>
            <person name="Shea T."/>
            <person name="Sisk P."/>
            <person name="Sykes S."/>
            <person name="Wortman J."/>
            <person name="Nusbaum C."/>
            <person name="Birren B."/>
        </authorList>
    </citation>
    <scope>NUCLEOTIDE SEQUENCE [LARGE SCALE GENOMIC DNA]</scope>
    <source>
        <strain evidence="1 3">ATCC BAA-350</strain>
    </source>
</reference>
<dbReference type="EMBL" id="AJDQ01000002">
    <property type="protein sequence ID" value="EOI58863.1"/>
    <property type="molecule type" value="Genomic_DNA"/>
</dbReference>
<comment type="caution">
    <text evidence="1">The sequence shown here is derived from an EMBL/GenBank/DDBJ whole genome shotgun (WGS) entry which is preliminary data.</text>
</comment>
<gene>
    <name evidence="2" type="ORF">I592_03398</name>
    <name evidence="1" type="ORF">UKC_00049</name>
</gene>
<accession>R2XWE6</accession>
<evidence type="ECO:0000313" key="1">
    <source>
        <dbReference type="EMBL" id="EOI58863.1"/>
    </source>
</evidence>
<dbReference type="EMBL" id="ASWH01000002">
    <property type="protein sequence ID" value="EOW79260.1"/>
    <property type="molecule type" value="Genomic_DNA"/>
</dbReference>
<keyword evidence="4" id="KW-1185">Reference proteome</keyword>
<evidence type="ECO:0000313" key="4">
    <source>
        <dbReference type="Proteomes" id="UP000014160"/>
    </source>
</evidence>
<name>R2XWE6_9ENTE</name>
<evidence type="ECO:0000313" key="3">
    <source>
        <dbReference type="Proteomes" id="UP000013750"/>
    </source>
</evidence>
<proteinExistence type="predicted"/>
<evidence type="ECO:0000313" key="2">
    <source>
        <dbReference type="EMBL" id="EOW79260.1"/>
    </source>
</evidence>
<sequence>MGMNKLEEILNSPDKYNLPSETTDGLRSLLRAFDTNPFFPIDRYDYAEMHLSRMKRLGQIESDLMRSILNDF</sequence>
<dbReference type="PATRIC" id="fig|1158614.3.peg.37"/>
<dbReference type="eggNOG" id="ENOG5030VHB">
    <property type="taxonomic scope" value="Bacteria"/>
</dbReference>
<dbReference type="HOGENOM" id="CLU_2751502_0_0_9"/>
<organism evidence="1 3">
    <name type="scientific">Enterococcus gilvus ATCC BAA-350</name>
    <dbReference type="NCBI Taxonomy" id="1158614"/>
    <lineage>
        <taxon>Bacteria</taxon>
        <taxon>Bacillati</taxon>
        <taxon>Bacillota</taxon>
        <taxon>Bacilli</taxon>
        <taxon>Lactobacillales</taxon>
        <taxon>Enterococcaceae</taxon>
        <taxon>Enterococcus</taxon>
    </lineage>
</organism>
<dbReference type="Proteomes" id="UP000014160">
    <property type="component" value="Unassembled WGS sequence"/>
</dbReference>
<dbReference type="AlphaFoldDB" id="R2XWE6"/>
<dbReference type="Proteomes" id="UP000013750">
    <property type="component" value="Unassembled WGS sequence"/>
</dbReference>
<reference evidence="2 4" key="2">
    <citation type="submission" date="2013-03" db="EMBL/GenBank/DDBJ databases">
        <title>The Genome Sequence of Enterococcus gilvus ATCC BAA-350 (PacBio/Illumina hybrid assembly).</title>
        <authorList>
            <consortium name="The Broad Institute Genomics Platform"/>
            <consortium name="The Broad Institute Genome Sequencing Center for Infectious Disease"/>
            <person name="Earl A."/>
            <person name="Russ C."/>
            <person name="Gilmore M."/>
            <person name="Surin D."/>
            <person name="Walker B."/>
            <person name="Young S."/>
            <person name="Zeng Q."/>
            <person name="Gargeya S."/>
            <person name="Fitzgerald M."/>
            <person name="Haas B."/>
            <person name="Abouelleil A."/>
            <person name="Allen A.W."/>
            <person name="Alvarado L."/>
            <person name="Arachchi H.M."/>
            <person name="Berlin A.M."/>
            <person name="Chapman S.B."/>
            <person name="Gainer-Dewar J."/>
            <person name="Goldberg J."/>
            <person name="Griggs A."/>
            <person name="Gujja S."/>
            <person name="Hansen M."/>
            <person name="Howarth C."/>
            <person name="Imamovic A."/>
            <person name="Ireland A."/>
            <person name="Larimer J."/>
            <person name="McCowan C."/>
            <person name="Murphy C."/>
            <person name="Pearson M."/>
            <person name="Poon T.W."/>
            <person name="Priest M."/>
            <person name="Roberts A."/>
            <person name="Saif S."/>
            <person name="Shea T."/>
            <person name="Sisk P."/>
            <person name="Sykes S."/>
            <person name="Wortman J."/>
            <person name="Nusbaum C."/>
            <person name="Birren B."/>
        </authorList>
    </citation>
    <scope>NUCLEOTIDE SEQUENCE [LARGE SCALE GENOMIC DNA]</scope>
    <source>
        <strain evidence="2 4">ATCC BAA-350</strain>
    </source>
</reference>
<protein>
    <submittedName>
        <fullName evidence="1">Uncharacterized protein</fullName>
    </submittedName>
</protein>